<evidence type="ECO:0000313" key="2">
    <source>
        <dbReference type="Proteomes" id="UP000887159"/>
    </source>
</evidence>
<dbReference type="AlphaFoldDB" id="A0A8X6W6B8"/>
<sequence length="70" mass="7937">MQYELSLGKRQNDIEVEQCHLFRQARGPACSILMIVFVSGGLEEISRQVFEIEIAPLNLVGWFGKSLGKR</sequence>
<dbReference type="Proteomes" id="UP000887159">
    <property type="component" value="Unassembled WGS sequence"/>
</dbReference>
<keyword evidence="2" id="KW-1185">Reference proteome</keyword>
<protein>
    <submittedName>
        <fullName evidence="1">Uncharacterized protein</fullName>
    </submittedName>
</protein>
<name>A0A8X6W6B8_TRICX</name>
<evidence type="ECO:0000313" key="1">
    <source>
        <dbReference type="EMBL" id="GFY28900.1"/>
    </source>
</evidence>
<dbReference type="EMBL" id="BMAU01021387">
    <property type="protein sequence ID" value="GFY28900.1"/>
    <property type="molecule type" value="Genomic_DNA"/>
</dbReference>
<accession>A0A8X6W6B8</accession>
<comment type="caution">
    <text evidence="1">The sequence shown here is derived from an EMBL/GenBank/DDBJ whole genome shotgun (WGS) entry which is preliminary data.</text>
</comment>
<organism evidence="1 2">
    <name type="scientific">Trichonephila clavipes</name>
    <name type="common">Golden silk orbweaver</name>
    <name type="synonym">Nephila clavipes</name>
    <dbReference type="NCBI Taxonomy" id="2585209"/>
    <lineage>
        <taxon>Eukaryota</taxon>
        <taxon>Metazoa</taxon>
        <taxon>Ecdysozoa</taxon>
        <taxon>Arthropoda</taxon>
        <taxon>Chelicerata</taxon>
        <taxon>Arachnida</taxon>
        <taxon>Araneae</taxon>
        <taxon>Araneomorphae</taxon>
        <taxon>Entelegynae</taxon>
        <taxon>Araneoidea</taxon>
        <taxon>Nephilidae</taxon>
        <taxon>Trichonephila</taxon>
    </lineage>
</organism>
<gene>
    <name evidence="1" type="ORF">TNCV_4720311</name>
</gene>
<reference evidence="1" key="1">
    <citation type="submission" date="2020-08" db="EMBL/GenBank/DDBJ databases">
        <title>Multicomponent nature underlies the extraordinary mechanical properties of spider dragline silk.</title>
        <authorList>
            <person name="Kono N."/>
            <person name="Nakamura H."/>
            <person name="Mori M."/>
            <person name="Yoshida Y."/>
            <person name="Ohtoshi R."/>
            <person name="Malay A.D."/>
            <person name="Moran D.A.P."/>
            <person name="Tomita M."/>
            <person name="Numata K."/>
            <person name="Arakawa K."/>
        </authorList>
    </citation>
    <scope>NUCLEOTIDE SEQUENCE</scope>
</reference>
<proteinExistence type="predicted"/>